<dbReference type="GO" id="GO:0004799">
    <property type="term" value="F:thymidylate synthase activity"/>
    <property type="evidence" value="ECO:0007669"/>
    <property type="project" value="UniProtKB-EC"/>
</dbReference>
<reference evidence="8" key="1">
    <citation type="submission" date="2013-11" db="EMBL/GenBank/DDBJ databases">
        <title>Discovery of phiAGATE novel phage infecting Bacillus pumilus leads to new insights in phylogeny of subfamily Spounavirinae.</title>
        <authorList>
            <person name="Barylski J."/>
            <person name="Nowicki G."/>
            <person name="Gozdzicka-Jozefiak A."/>
        </authorList>
    </citation>
    <scope>NUCLEOTIDE SEQUENCE [LARGE SCALE GENOMIC DNA]</scope>
</reference>
<dbReference type="GeneID" id="14516021"/>
<dbReference type="KEGG" id="vg:14516021"/>
<dbReference type="NCBIfam" id="NF002497">
    <property type="entry name" value="PRK01827.1-3"/>
    <property type="match status" value="1"/>
</dbReference>
<keyword evidence="6" id="KW-0545">Nucleotide biosynthesis</keyword>
<evidence type="ECO:0000256" key="5">
    <source>
        <dbReference type="ARBA" id="ARBA00022679"/>
    </source>
</evidence>
<feature type="domain" description="Thymidylate synthase/dCMP hydroxymethylase" evidence="7">
    <location>
        <begin position="8"/>
        <end position="303"/>
    </location>
</feature>
<dbReference type="CDD" id="cd00351">
    <property type="entry name" value="TS_Pyrimidine_HMase"/>
    <property type="match status" value="1"/>
</dbReference>
<keyword evidence="4" id="KW-0489">Methyltransferase</keyword>
<dbReference type="Pfam" id="PF00303">
    <property type="entry name" value="Thymidylat_synt"/>
    <property type="match status" value="1"/>
</dbReference>
<evidence type="ECO:0000313" key="9">
    <source>
        <dbReference type="Proteomes" id="UP000010364"/>
    </source>
</evidence>
<dbReference type="NCBIfam" id="NF002496">
    <property type="entry name" value="PRK01827.1-2"/>
    <property type="match status" value="1"/>
</dbReference>
<dbReference type="RefSeq" id="YP_007349230.1">
    <property type="nucleotide sequence ID" value="NC_020081.2"/>
</dbReference>
<dbReference type="Gene3D" id="3.30.572.10">
    <property type="entry name" value="Thymidylate synthase/dCMP hydroxymethylase domain"/>
    <property type="match status" value="1"/>
</dbReference>
<dbReference type="GO" id="GO:0006231">
    <property type="term" value="P:dTMP biosynthetic process"/>
    <property type="evidence" value="ECO:0007669"/>
    <property type="project" value="InterPro"/>
</dbReference>
<comment type="pathway">
    <text evidence="1">Pyrimidine metabolism; dTTP biosynthesis.</text>
</comment>
<dbReference type="SUPFAM" id="SSF55831">
    <property type="entry name" value="Thymidylate synthase/dCMP hydroxymethylase"/>
    <property type="match status" value="1"/>
</dbReference>
<sequence length="305" mass="34735">MKHADLVYGDLLKRILEEGEEKEDRTGTGTLSIFGPQIEFDLSEGFPLLTRKKVPFRLVAEELFWFLNGDTDLKTLIDKNVNIWTDDGYRYYLERAKEDEHRHIHTKEEFIEKTKMHGFSMGSIYGKNWRSWNLPASLANSENEGVVDQIANVIDSIKNNPHSRRHIVSAWNAGEVEHAALPPCHTMFQFYIGHGNTLSCKMYQRSADAALGVPFNIASYALLTHLIAEMTGLKPGKFIHTFGDAHIYSNHLEAVKTLLDREPKPLPQLNVLTVKDKIEDYTMDDLELLDYNPHPSIKADLSVGL</sequence>
<dbReference type="PANTHER" id="PTHR11548">
    <property type="entry name" value="THYMIDYLATE SYNTHASE 1"/>
    <property type="match status" value="1"/>
</dbReference>
<dbReference type="PANTHER" id="PTHR11548:SF9">
    <property type="entry name" value="THYMIDYLATE SYNTHASE"/>
    <property type="match status" value="1"/>
</dbReference>
<dbReference type="GO" id="GO:0032259">
    <property type="term" value="P:methylation"/>
    <property type="evidence" value="ECO:0007669"/>
    <property type="project" value="UniProtKB-KW"/>
</dbReference>
<evidence type="ECO:0000256" key="2">
    <source>
        <dbReference type="ARBA" id="ARBA00009972"/>
    </source>
</evidence>
<dbReference type="FunFam" id="3.30.572.10:FF:000007">
    <property type="entry name" value="thymidylate synthase isoform X2"/>
    <property type="match status" value="1"/>
</dbReference>
<dbReference type="GO" id="GO:0006575">
    <property type="term" value="P:modified amino acid metabolic process"/>
    <property type="evidence" value="ECO:0007669"/>
    <property type="project" value="UniProtKB-ARBA"/>
</dbReference>
<dbReference type="HAMAP" id="MF_00008">
    <property type="entry name" value="Thymidy_synth_bact"/>
    <property type="match status" value="1"/>
</dbReference>
<evidence type="ECO:0000256" key="6">
    <source>
        <dbReference type="ARBA" id="ARBA00022727"/>
    </source>
</evidence>
<evidence type="ECO:0000256" key="4">
    <source>
        <dbReference type="ARBA" id="ARBA00022603"/>
    </source>
</evidence>
<dbReference type="InterPro" id="IPR023451">
    <property type="entry name" value="Thymidate_synth/dCMP_Mease_dom"/>
</dbReference>
<dbReference type="OrthoDB" id="13491at10239"/>
<name>L0LAA6_9CAUD</name>
<accession>L0LAA6</accession>
<dbReference type="InterPro" id="IPR000398">
    <property type="entry name" value="Thymidylate_synthase"/>
</dbReference>
<dbReference type="NCBIfam" id="TIGR03284">
    <property type="entry name" value="thym_sym"/>
    <property type="match status" value="1"/>
</dbReference>
<dbReference type="InterPro" id="IPR045097">
    <property type="entry name" value="Thymidate_synth/dCMP_Mease"/>
</dbReference>
<dbReference type="EC" id="2.1.1.45" evidence="3"/>
<keyword evidence="9" id="KW-1185">Reference proteome</keyword>
<proteinExistence type="inferred from homology"/>
<dbReference type="PRINTS" id="PR00108">
    <property type="entry name" value="THYMDSNTHASE"/>
</dbReference>
<dbReference type="Proteomes" id="UP000010364">
    <property type="component" value="Segment"/>
</dbReference>
<dbReference type="InterPro" id="IPR036926">
    <property type="entry name" value="Thymidate_synth/dCMP_Mease_sf"/>
</dbReference>
<protein>
    <recommendedName>
        <fullName evidence="3">thymidylate synthase</fullName>
        <ecNumber evidence="3">2.1.1.45</ecNumber>
    </recommendedName>
</protein>
<comment type="similarity">
    <text evidence="2">Belongs to the thymidylate synthase family.</text>
</comment>
<evidence type="ECO:0000259" key="7">
    <source>
        <dbReference type="Pfam" id="PF00303"/>
    </source>
</evidence>
<evidence type="ECO:0000256" key="3">
    <source>
        <dbReference type="ARBA" id="ARBA00011947"/>
    </source>
</evidence>
<evidence type="ECO:0000256" key="1">
    <source>
        <dbReference type="ARBA" id="ARBA00004992"/>
    </source>
</evidence>
<keyword evidence="5" id="KW-0808">Transferase</keyword>
<evidence type="ECO:0000313" key="8">
    <source>
        <dbReference type="EMBL" id="AGB62637.1"/>
    </source>
</evidence>
<organism evidence="8 9">
    <name type="scientific">Bacillus phage phiAGATE</name>
    <dbReference type="NCBI Taxonomy" id="1204533"/>
    <lineage>
        <taxon>Viruses</taxon>
        <taxon>Duplodnaviria</taxon>
        <taxon>Heunggongvirae</taxon>
        <taxon>Uroviricota</taxon>
        <taxon>Caudoviricetes</taxon>
        <taxon>Herelleviridae</taxon>
        <taxon>Bastillevirinae</taxon>
        <taxon>Agatevirus</taxon>
        <taxon>Agatevirus agate</taxon>
    </lineage>
</organism>
<dbReference type="EMBL" id="JX238501">
    <property type="protein sequence ID" value="AGB62637.1"/>
    <property type="molecule type" value="Genomic_DNA"/>
</dbReference>